<gene>
    <name evidence="1" type="ORF">NMK71_05525</name>
</gene>
<dbReference type="RefSeq" id="WP_304420413.1">
    <property type="nucleotide sequence ID" value="NZ_JANCMU010000002.1"/>
</dbReference>
<comment type="caution">
    <text evidence="1">The sequence shown here is derived from an EMBL/GenBank/DDBJ whole genome shotgun (WGS) entry which is preliminary data.</text>
</comment>
<accession>A0A9X4RWJ5</accession>
<dbReference type="Proteomes" id="UP001152599">
    <property type="component" value="Unassembled WGS sequence"/>
</dbReference>
<dbReference type="AlphaFoldDB" id="A0A9X4RWJ5"/>
<reference evidence="1" key="1">
    <citation type="submission" date="2022-07" db="EMBL/GenBank/DDBJ databases">
        <title>Description and genome-wide analysis of Profundicola chukchiensis gen. nov., sp. nov., marine bacteria isolated from bottom sediments of the Chukchi Sea.</title>
        <authorList>
            <person name="Romanenko L."/>
            <person name="Otstavnykh N."/>
            <person name="Kurilenko V."/>
            <person name="Eremeev V."/>
            <person name="Velansky P."/>
            <person name="Mikhailov V."/>
            <person name="Isaeva M."/>
        </authorList>
    </citation>
    <scope>NUCLEOTIDE SEQUENCE</scope>
    <source>
        <strain evidence="1">KMM 9713</strain>
    </source>
</reference>
<protein>
    <submittedName>
        <fullName evidence="1">Uncharacterized protein</fullName>
    </submittedName>
</protein>
<name>A0A9X4RWJ5_9FLAO</name>
<dbReference type="EMBL" id="JANCMU010000002">
    <property type="protein sequence ID" value="MDG4945867.1"/>
    <property type="molecule type" value="Genomic_DNA"/>
</dbReference>
<keyword evidence="2" id="KW-1185">Reference proteome</keyword>
<evidence type="ECO:0000313" key="1">
    <source>
        <dbReference type="EMBL" id="MDG4945867.1"/>
    </source>
</evidence>
<organism evidence="1 2">
    <name type="scientific">Profundicola chukchiensis</name>
    <dbReference type="NCBI Taxonomy" id="2961959"/>
    <lineage>
        <taxon>Bacteria</taxon>
        <taxon>Pseudomonadati</taxon>
        <taxon>Bacteroidota</taxon>
        <taxon>Flavobacteriia</taxon>
        <taxon>Flavobacteriales</taxon>
        <taxon>Weeksellaceae</taxon>
        <taxon>Profundicola</taxon>
    </lineage>
</organism>
<proteinExistence type="predicted"/>
<evidence type="ECO:0000313" key="2">
    <source>
        <dbReference type="Proteomes" id="UP001152599"/>
    </source>
</evidence>
<sequence length="160" mass="18950">MNAIKEIKNYILEHIHIENPEVWEFELTPNVTKLINSLNQTETNDFCNSVLEWEDEISYLITLSIYDSTNSFLDATLLYINIFSKIKDIEYLEILVENDIPFIRPPYDTVDKLKDWNKKQIENLKDNIITVMTVKSDSWNETLKEVVEYLNKQIENKASR</sequence>